<dbReference type="GO" id="GO:0005739">
    <property type="term" value="C:mitochondrion"/>
    <property type="evidence" value="ECO:0007669"/>
    <property type="project" value="UniProtKB-SubCell"/>
</dbReference>
<dbReference type="Gene3D" id="3.40.50.1440">
    <property type="entry name" value="Tubulin/FtsZ, GTPase domain"/>
    <property type="match status" value="1"/>
</dbReference>
<dbReference type="InterPro" id="IPR006447">
    <property type="entry name" value="Myb_dom_plants"/>
</dbReference>
<keyword evidence="7" id="KW-0539">Nucleus</keyword>
<evidence type="ECO:0000256" key="6">
    <source>
        <dbReference type="ARBA" id="ARBA00023163"/>
    </source>
</evidence>
<dbReference type="InterPro" id="IPR058673">
    <property type="entry name" value="HHO5-like_N"/>
</dbReference>
<evidence type="ECO:0000256" key="7">
    <source>
        <dbReference type="ARBA" id="ARBA00023242"/>
    </source>
</evidence>
<proteinExistence type="inferred from homology"/>
<dbReference type="Gene3D" id="1.10.10.60">
    <property type="entry name" value="Homeodomain-like"/>
    <property type="match status" value="1"/>
</dbReference>
<dbReference type="Pfam" id="PF10644">
    <property type="entry name" value="Misat_Tub_SegII"/>
    <property type="match status" value="1"/>
</dbReference>
<dbReference type="SUPFAM" id="SSF46689">
    <property type="entry name" value="Homeodomain-like"/>
    <property type="match status" value="1"/>
</dbReference>
<sequence>MVANSPEFVPKTISAFLADLSVTHDFSEKVTMVKELVHVLENELKKIDAFKRELPVSVLLLQDAIERLKEEVMHGKEMEAQHVVEELKGNSDENGGVKRSTDPSDMKNWLSSAKLWSTNLQHDFHDDSIKEQNFISAIESREKEDAGSYEDNPPQIKSRKDGGAFMEKQSGVDRVERKEIVANCGLSLSLPAVGVASSSKDNGSSGVQSQPQPAQKKHRRCWSPELHRRFVNSLQHLGGPQVATPKQIRELMQVDDLTNDEVKSHLQKYRIHTRKLPTSSAPPSSCLRLGRDSGSPEGPLYLPGSVKGLCSLNTCSNSMEDDGDDKSESHGWRGWLRKPSIFFSDQVSSTQSFLNKERSMREIVTLQVGTYANFIGSHFWNFQGILTYTPRLVSVDIQDTMCRTGNVSTHASEPRKKNLFLQSLDEDEQERVHNEPQSKVPDKDIVESLENDVQFWTDYSKVHYHPQSLYELNGLCMGSQEFNNYGVGRDAFSRGLQGEEINERLRFFIEECDHIQGIQFMLDNTGGFSGLAAEFLESVADEFTNVPVLVYAVQAPESYTNARGQKQTISRKLHDAISFSRLSSLSKLIVPVGLPSVSRSDASRVLCIKDEKPYHSSAVYASAIHSISLPFRMKRLGPTAESCYGSGAMDVHEAIQMLAGQARQNRVAILDVAMPAPSLSGKQAPKFLLGNLQPLTPETAEDMEDSQALESMSIHGVLGYGNFITPSFTLVATHNRGGSSKAIPSEEVD</sequence>
<dbReference type="AlphaFoldDB" id="A0AA88QMK5"/>
<organism evidence="10 11">
    <name type="scientific">Escallonia rubra</name>
    <dbReference type="NCBI Taxonomy" id="112253"/>
    <lineage>
        <taxon>Eukaryota</taxon>
        <taxon>Viridiplantae</taxon>
        <taxon>Streptophyta</taxon>
        <taxon>Embryophyta</taxon>
        <taxon>Tracheophyta</taxon>
        <taxon>Spermatophyta</taxon>
        <taxon>Magnoliopsida</taxon>
        <taxon>eudicotyledons</taxon>
        <taxon>Gunneridae</taxon>
        <taxon>Pentapetalae</taxon>
        <taxon>asterids</taxon>
        <taxon>campanulids</taxon>
        <taxon>Escalloniales</taxon>
        <taxon>Escalloniaceae</taxon>
        <taxon>Escallonia</taxon>
    </lineage>
</organism>
<gene>
    <name evidence="10" type="ORF">RJ640_030407</name>
</gene>
<evidence type="ECO:0000256" key="8">
    <source>
        <dbReference type="SAM" id="MobiDB-lite"/>
    </source>
</evidence>
<name>A0AA88QMK5_9ASTE</name>
<dbReference type="PROSITE" id="PS51294">
    <property type="entry name" value="HTH_MYB"/>
    <property type="match status" value="1"/>
</dbReference>
<evidence type="ECO:0000313" key="10">
    <source>
        <dbReference type="EMBL" id="KAK2967536.1"/>
    </source>
</evidence>
<dbReference type="InterPro" id="IPR036525">
    <property type="entry name" value="Tubulin/FtsZ_GTPase_sf"/>
</dbReference>
<dbReference type="SUPFAM" id="SSF52490">
    <property type="entry name" value="Tubulin nucleotide-binding domain-like"/>
    <property type="match status" value="1"/>
</dbReference>
<evidence type="ECO:0000256" key="3">
    <source>
        <dbReference type="ARBA" id="ARBA00008507"/>
    </source>
</evidence>
<dbReference type="PANTHER" id="PTHR13391">
    <property type="entry name" value="MITOCHONDRIAL DISTRIBUTION REGULATOR MISATO"/>
    <property type="match status" value="1"/>
</dbReference>
<evidence type="ECO:0000256" key="1">
    <source>
        <dbReference type="ARBA" id="ARBA00004123"/>
    </source>
</evidence>
<dbReference type="GO" id="GO:0007005">
    <property type="term" value="P:mitochondrion organization"/>
    <property type="evidence" value="ECO:0007669"/>
    <property type="project" value="InterPro"/>
</dbReference>
<dbReference type="GO" id="GO:0003677">
    <property type="term" value="F:DNA binding"/>
    <property type="evidence" value="ECO:0007669"/>
    <property type="project" value="InterPro"/>
</dbReference>
<dbReference type="Pfam" id="PF14881">
    <property type="entry name" value="Tubulin_3"/>
    <property type="match status" value="1"/>
</dbReference>
<evidence type="ECO:0000256" key="4">
    <source>
        <dbReference type="ARBA" id="ARBA00023015"/>
    </source>
</evidence>
<dbReference type="InterPro" id="IPR019605">
    <property type="entry name" value="Misato_II_tubulin-like"/>
</dbReference>
<dbReference type="InterPro" id="IPR049942">
    <property type="entry name" value="DML1/Misato"/>
</dbReference>
<feature type="domain" description="HTH myb-type" evidence="9">
    <location>
        <begin position="214"/>
        <end position="274"/>
    </location>
</feature>
<reference evidence="10" key="1">
    <citation type="submission" date="2022-12" db="EMBL/GenBank/DDBJ databases">
        <title>Draft genome assemblies for two species of Escallonia (Escalloniales).</title>
        <authorList>
            <person name="Chanderbali A."/>
            <person name="Dervinis C."/>
            <person name="Anghel I."/>
            <person name="Soltis D."/>
            <person name="Soltis P."/>
            <person name="Zapata F."/>
        </authorList>
    </citation>
    <scope>NUCLEOTIDE SEQUENCE</scope>
    <source>
        <strain evidence="10">UCBG92.1500</strain>
        <tissue evidence="10">Leaf</tissue>
    </source>
</reference>
<dbReference type="FunFam" id="1.10.10.60:FF:000002">
    <property type="entry name" value="Myb family transcription factor"/>
    <property type="match status" value="1"/>
</dbReference>
<dbReference type="InterPro" id="IPR017930">
    <property type="entry name" value="Myb_dom"/>
</dbReference>
<keyword evidence="11" id="KW-1185">Reference proteome</keyword>
<evidence type="ECO:0000256" key="5">
    <source>
        <dbReference type="ARBA" id="ARBA00023128"/>
    </source>
</evidence>
<keyword evidence="6" id="KW-0804">Transcription</keyword>
<keyword evidence="5" id="KW-0496">Mitochondrion</keyword>
<comment type="subcellular location">
    <subcellularLocation>
        <location evidence="2">Mitochondrion</location>
    </subcellularLocation>
    <subcellularLocation>
        <location evidence="1">Nucleus</location>
    </subcellularLocation>
</comment>
<comment type="similarity">
    <text evidence="3">Belongs to the misato family.</text>
</comment>
<evidence type="ECO:0000256" key="2">
    <source>
        <dbReference type="ARBA" id="ARBA00004173"/>
    </source>
</evidence>
<accession>A0AA88QMK5</accession>
<feature type="compositionally biased region" description="Polar residues" evidence="8">
    <location>
        <begin position="196"/>
        <end position="213"/>
    </location>
</feature>
<dbReference type="PANTHER" id="PTHR13391:SF0">
    <property type="entry name" value="PROTEIN MISATO HOMOLOG 1"/>
    <property type="match status" value="1"/>
</dbReference>
<feature type="region of interest" description="Disordered" evidence="8">
    <location>
        <begin position="195"/>
        <end position="220"/>
    </location>
</feature>
<keyword evidence="4" id="KW-0805">Transcription regulation</keyword>
<dbReference type="Pfam" id="PF26575">
    <property type="entry name" value="HHO5_N"/>
    <property type="match status" value="1"/>
</dbReference>
<evidence type="ECO:0000313" key="11">
    <source>
        <dbReference type="Proteomes" id="UP001187471"/>
    </source>
</evidence>
<protein>
    <recommendedName>
        <fullName evidence="9">HTH myb-type domain-containing protein</fullName>
    </recommendedName>
</protein>
<dbReference type="Proteomes" id="UP001187471">
    <property type="component" value="Unassembled WGS sequence"/>
</dbReference>
<dbReference type="NCBIfam" id="TIGR01557">
    <property type="entry name" value="myb_SHAQKYF"/>
    <property type="match status" value="1"/>
</dbReference>
<dbReference type="EMBL" id="JAVXUO010003001">
    <property type="protein sequence ID" value="KAK2967536.1"/>
    <property type="molecule type" value="Genomic_DNA"/>
</dbReference>
<dbReference type="InterPro" id="IPR009057">
    <property type="entry name" value="Homeodomain-like_sf"/>
</dbReference>
<evidence type="ECO:0000259" key="9">
    <source>
        <dbReference type="PROSITE" id="PS51294"/>
    </source>
</evidence>
<dbReference type="GO" id="GO:0005634">
    <property type="term" value="C:nucleus"/>
    <property type="evidence" value="ECO:0007669"/>
    <property type="project" value="UniProtKB-SubCell"/>
</dbReference>
<dbReference type="InterPro" id="IPR029209">
    <property type="entry name" value="DML1/Misato_tubulin"/>
</dbReference>
<comment type="caution">
    <text evidence="10">The sequence shown here is derived from an EMBL/GenBank/DDBJ whole genome shotgun (WGS) entry which is preliminary data.</text>
</comment>
<feature type="region of interest" description="Disordered" evidence="8">
    <location>
        <begin position="141"/>
        <end position="171"/>
    </location>
</feature>